<reference evidence="1 2" key="1">
    <citation type="submission" date="2016-10" db="EMBL/GenBank/DDBJ databases">
        <authorList>
            <person name="Varghese N."/>
            <person name="Submissions S."/>
        </authorList>
    </citation>
    <scope>NUCLEOTIDE SEQUENCE [LARGE SCALE GENOMIC DNA]</scope>
    <source>
        <strain evidence="1 2">DSM 16643</strain>
    </source>
</reference>
<organism evidence="1 2">
    <name type="scientific">Methanobrevibacter millerae</name>
    <dbReference type="NCBI Taxonomy" id="230361"/>
    <lineage>
        <taxon>Archaea</taxon>
        <taxon>Methanobacteriati</taxon>
        <taxon>Methanobacteriota</taxon>
        <taxon>Methanomada group</taxon>
        <taxon>Methanobacteria</taxon>
        <taxon>Methanobacteriales</taxon>
        <taxon>Methanobacteriaceae</taxon>
        <taxon>Methanobrevibacter</taxon>
    </lineage>
</organism>
<dbReference type="OrthoDB" id="373216at2157"/>
<dbReference type="EMBL" id="FMXB01000010">
    <property type="protein sequence ID" value="SDA58065.1"/>
    <property type="molecule type" value="Genomic_DNA"/>
</dbReference>
<keyword evidence="2" id="KW-1185">Reference proteome</keyword>
<evidence type="ECO:0000313" key="2">
    <source>
        <dbReference type="Proteomes" id="UP000323439"/>
    </source>
</evidence>
<accession>A0A1G5WLE7</accession>
<dbReference type="AlphaFoldDB" id="A0A1G5WLE7"/>
<dbReference type="RefSeq" id="WP_149731998.1">
    <property type="nucleotide sequence ID" value="NZ_FMXB01000010.1"/>
</dbReference>
<sequence length="114" mass="13417">MADKKLLKDYTKEEIAEFSALEKEAYERANKLNKEFIHIESLLKDLTDHWKEYFIFLEDQKISKICEFYGEKAAPFDDELREVIAGNLKSSLNDVHKAVNYNTKKIDTGRILDR</sequence>
<name>A0A1G5WLE7_9EURY</name>
<proteinExistence type="predicted"/>
<evidence type="ECO:0000313" key="1">
    <source>
        <dbReference type="EMBL" id="SDA58065.1"/>
    </source>
</evidence>
<protein>
    <submittedName>
        <fullName evidence="1">Uncharacterized protein</fullName>
    </submittedName>
</protein>
<dbReference type="Proteomes" id="UP000323439">
    <property type="component" value="Unassembled WGS sequence"/>
</dbReference>
<gene>
    <name evidence="1" type="ORF">SAMN02910315_01461</name>
</gene>